<organism evidence="1 2">
    <name type="scientific">Grifola frondosa</name>
    <name type="common">Maitake</name>
    <name type="synonym">Polyporus frondosus</name>
    <dbReference type="NCBI Taxonomy" id="5627"/>
    <lineage>
        <taxon>Eukaryota</taxon>
        <taxon>Fungi</taxon>
        <taxon>Dikarya</taxon>
        <taxon>Basidiomycota</taxon>
        <taxon>Agaricomycotina</taxon>
        <taxon>Agaricomycetes</taxon>
        <taxon>Polyporales</taxon>
        <taxon>Grifolaceae</taxon>
        <taxon>Grifola</taxon>
    </lineage>
</organism>
<proteinExistence type="predicted"/>
<name>A0A1C7M9R2_GRIFR</name>
<keyword evidence="2" id="KW-1185">Reference proteome</keyword>
<dbReference type="AlphaFoldDB" id="A0A1C7M9R2"/>
<gene>
    <name evidence="1" type="ORF">A0H81_05890</name>
</gene>
<dbReference type="Proteomes" id="UP000092993">
    <property type="component" value="Unassembled WGS sequence"/>
</dbReference>
<sequence>MGRITAADEVVIEQIAHNRNKFERIFEEQSAILRADPDGLREVHARISELPHHVIDANKLWPPTPENRDAYMTQVEEICNRPAVSLEDRLEITSAAHTALMCIVMVDMAQQPPHIRTAIVKRNAELARVFCEELRARPTSQPPETTEDEAFAALAQLQRRKASVSLPAS</sequence>
<comment type="caution">
    <text evidence="1">The sequence shown here is derived from an EMBL/GenBank/DDBJ whole genome shotgun (WGS) entry which is preliminary data.</text>
</comment>
<evidence type="ECO:0000313" key="2">
    <source>
        <dbReference type="Proteomes" id="UP000092993"/>
    </source>
</evidence>
<reference evidence="1 2" key="1">
    <citation type="submission" date="2016-03" db="EMBL/GenBank/DDBJ databases">
        <title>Whole genome sequencing of Grifola frondosa 9006-11.</title>
        <authorList>
            <person name="Min B."/>
            <person name="Park H."/>
            <person name="Kim J.-G."/>
            <person name="Cho H."/>
            <person name="Oh Y.-L."/>
            <person name="Kong W.-S."/>
            <person name="Choi I.-G."/>
        </authorList>
    </citation>
    <scope>NUCLEOTIDE SEQUENCE [LARGE SCALE GENOMIC DNA]</scope>
    <source>
        <strain evidence="1 2">9006-11</strain>
    </source>
</reference>
<protein>
    <submittedName>
        <fullName evidence="1">Uncharacterized protein</fullName>
    </submittedName>
</protein>
<dbReference type="EMBL" id="LUGG01000006">
    <property type="protein sequence ID" value="OBZ73645.1"/>
    <property type="molecule type" value="Genomic_DNA"/>
</dbReference>
<dbReference type="OrthoDB" id="3232725at2759"/>
<accession>A0A1C7M9R2</accession>
<evidence type="ECO:0000313" key="1">
    <source>
        <dbReference type="EMBL" id="OBZ73645.1"/>
    </source>
</evidence>